<dbReference type="OrthoDB" id="2598907at2"/>
<dbReference type="AlphaFoldDB" id="A0A5C4TI92"/>
<gene>
    <name evidence="1" type="ORF">FE784_01260</name>
</gene>
<evidence type="ECO:0000313" key="2">
    <source>
        <dbReference type="Proteomes" id="UP000307943"/>
    </source>
</evidence>
<evidence type="ECO:0000313" key="1">
    <source>
        <dbReference type="EMBL" id="TNJ68317.1"/>
    </source>
</evidence>
<comment type="caution">
    <text evidence="1">The sequence shown here is derived from an EMBL/GenBank/DDBJ whole genome shotgun (WGS) entry which is preliminary data.</text>
</comment>
<reference evidence="1 2" key="1">
    <citation type="submission" date="2019-05" db="EMBL/GenBank/DDBJ databases">
        <title>We sequenced the genome of Paenibacillus hemerocallicola KCTC 33185 for further insight into its adaptation and study the phylogeny of Paenibacillus.</title>
        <authorList>
            <person name="Narsing Rao M.P."/>
        </authorList>
    </citation>
    <scope>NUCLEOTIDE SEQUENCE [LARGE SCALE GENOMIC DNA]</scope>
    <source>
        <strain evidence="1 2">KCTC 33185</strain>
    </source>
</reference>
<keyword evidence="2" id="KW-1185">Reference proteome</keyword>
<dbReference type="SUPFAM" id="SSF51905">
    <property type="entry name" value="FAD/NAD(P)-binding domain"/>
    <property type="match status" value="1"/>
</dbReference>
<proteinExistence type="predicted"/>
<evidence type="ECO:0008006" key="3">
    <source>
        <dbReference type="Google" id="ProtNLM"/>
    </source>
</evidence>
<dbReference type="Proteomes" id="UP000307943">
    <property type="component" value="Unassembled WGS sequence"/>
</dbReference>
<sequence>MNQPHYPLLVYGATFAGLGIATAAKDRTLLVERTALVGSEFIASYNPGEDWESPVGTSAAHQLREELLQRNLLSGDGKVHLPAIAPVLFHFIRQNGLNVRMMTEIVDVAARGQGYEVTLFNASGLQRITVDHIIDTTSTCSSTPKLPAPLISKSINAMLHSETSASTPPLPDDDTDVRLVEGLMPGELILKLALDSEDDWTKARTTLHRYWERHFRAFEPWTLAALADAFEIRTDVREKSVDNDGWTWFPSSTPSNLIQSFDAGYRKGSQLYETIISA</sequence>
<accession>A0A5C4TI92</accession>
<dbReference type="InterPro" id="IPR036188">
    <property type="entry name" value="FAD/NAD-bd_sf"/>
</dbReference>
<name>A0A5C4TI92_9BACL</name>
<protein>
    <recommendedName>
        <fullName evidence="3">FAD-dependent oxidoreductase</fullName>
    </recommendedName>
</protein>
<dbReference type="EMBL" id="VDCQ01000001">
    <property type="protein sequence ID" value="TNJ68317.1"/>
    <property type="molecule type" value="Genomic_DNA"/>
</dbReference>
<dbReference type="RefSeq" id="WP_139600294.1">
    <property type="nucleotide sequence ID" value="NZ_VDCQ01000001.1"/>
</dbReference>
<organism evidence="1 2">
    <name type="scientific">Paenibacillus hemerocallicola</name>
    <dbReference type="NCBI Taxonomy" id="1172614"/>
    <lineage>
        <taxon>Bacteria</taxon>
        <taxon>Bacillati</taxon>
        <taxon>Bacillota</taxon>
        <taxon>Bacilli</taxon>
        <taxon>Bacillales</taxon>
        <taxon>Paenibacillaceae</taxon>
        <taxon>Paenibacillus</taxon>
    </lineage>
</organism>